<dbReference type="RefSeq" id="WP_127698658.1">
    <property type="nucleotide sequence ID" value="NZ_SACS01000007.1"/>
</dbReference>
<proteinExistence type="predicted"/>
<keyword evidence="7" id="KW-0811">Translocation</keyword>
<protein>
    <submittedName>
        <fullName evidence="10">Twin-arginine translocase subunit TatB</fullName>
    </submittedName>
</protein>
<evidence type="ECO:0000256" key="4">
    <source>
        <dbReference type="ARBA" id="ARBA00022692"/>
    </source>
</evidence>
<keyword evidence="2" id="KW-0813">Transport</keyword>
<dbReference type="Pfam" id="PF02416">
    <property type="entry name" value="TatA_B_E"/>
    <property type="match status" value="1"/>
</dbReference>
<reference evidence="10 11" key="1">
    <citation type="submission" date="2019-01" db="EMBL/GenBank/DDBJ databases">
        <authorList>
            <person name="Chen W.-M."/>
        </authorList>
    </citation>
    <scope>NUCLEOTIDE SEQUENCE [LARGE SCALE GENOMIC DNA]</scope>
    <source>
        <strain evidence="10 11">KYPC3</strain>
    </source>
</reference>
<dbReference type="InterPro" id="IPR003369">
    <property type="entry name" value="TatA/B/E"/>
</dbReference>
<dbReference type="AlphaFoldDB" id="A0A437QZQ4"/>
<dbReference type="PRINTS" id="PR01506">
    <property type="entry name" value="TATBPROTEIN"/>
</dbReference>
<evidence type="ECO:0000256" key="5">
    <source>
        <dbReference type="ARBA" id="ARBA00022927"/>
    </source>
</evidence>
<dbReference type="PANTHER" id="PTHR33162:SF1">
    <property type="entry name" value="SEC-INDEPENDENT PROTEIN TRANSLOCASE PROTEIN TATA, CHLOROPLASTIC"/>
    <property type="match status" value="1"/>
</dbReference>
<evidence type="ECO:0000313" key="11">
    <source>
        <dbReference type="Proteomes" id="UP000283077"/>
    </source>
</evidence>
<dbReference type="OrthoDB" id="9816005at2"/>
<evidence type="ECO:0000256" key="7">
    <source>
        <dbReference type="ARBA" id="ARBA00023010"/>
    </source>
</evidence>
<keyword evidence="5" id="KW-0653">Protein transport</keyword>
<evidence type="ECO:0000256" key="9">
    <source>
        <dbReference type="SAM" id="MobiDB-lite"/>
    </source>
</evidence>
<keyword evidence="11" id="KW-1185">Reference proteome</keyword>
<evidence type="ECO:0000256" key="6">
    <source>
        <dbReference type="ARBA" id="ARBA00022989"/>
    </source>
</evidence>
<keyword evidence="6" id="KW-1133">Transmembrane helix</keyword>
<feature type="region of interest" description="Disordered" evidence="9">
    <location>
        <begin position="87"/>
        <end position="135"/>
    </location>
</feature>
<evidence type="ECO:0000313" key="10">
    <source>
        <dbReference type="EMBL" id="RVU39927.1"/>
    </source>
</evidence>
<comment type="subcellular location">
    <subcellularLocation>
        <location evidence="1">Membrane</location>
        <topology evidence="1">Single-pass membrane protein</topology>
    </subcellularLocation>
</comment>
<feature type="compositionally biased region" description="Polar residues" evidence="9">
    <location>
        <begin position="115"/>
        <end position="127"/>
    </location>
</feature>
<dbReference type="NCBIfam" id="TIGR01410">
    <property type="entry name" value="tatB"/>
    <property type="match status" value="1"/>
</dbReference>
<dbReference type="GO" id="GO:0043953">
    <property type="term" value="P:protein transport by the Tat complex"/>
    <property type="evidence" value="ECO:0007669"/>
    <property type="project" value="InterPro"/>
</dbReference>
<evidence type="ECO:0000256" key="2">
    <source>
        <dbReference type="ARBA" id="ARBA00022448"/>
    </source>
</evidence>
<dbReference type="Proteomes" id="UP000283077">
    <property type="component" value="Unassembled WGS sequence"/>
</dbReference>
<dbReference type="InterPro" id="IPR018448">
    <property type="entry name" value="TatB"/>
</dbReference>
<dbReference type="GO" id="GO:0008320">
    <property type="term" value="F:protein transmembrane transporter activity"/>
    <property type="evidence" value="ECO:0007669"/>
    <property type="project" value="InterPro"/>
</dbReference>
<evidence type="ECO:0000256" key="8">
    <source>
        <dbReference type="ARBA" id="ARBA00023136"/>
    </source>
</evidence>
<dbReference type="GO" id="GO:0016020">
    <property type="term" value="C:membrane"/>
    <property type="evidence" value="ECO:0007669"/>
    <property type="project" value="UniProtKB-SubCell"/>
</dbReference>
<keyword evidence="3" id="KW-1003">Cell membrane</keyword>
<evidence type="ECO:0000256" key="3">
    <source>
        <dbReference type="ARBA" id="ARBA00022475"/>
    </source>
</evidence>
<organism evidence="10 11">
    <name type="scientific">Rheinheimera riviphila</name>
    <dbReference type="NCBI Taxonomy" id="1834037"/>
    <lineage>
        <taxon>Bacteria</taxon>
        <taxon>Pseudomonadati</taxon>
        <taxon>Pseudomonadota</taxon>
        <taxon>Gammaproteobacteria</taxon>
        <taxon>Chromatiales</taxon>
        <taxon>Chromatiaceae</taxon>
        <taxon>Rheinheimera</taxon>
    </lineage>
</organism>
<dbReference type="PANTHER" id="PTHR33162">
    <property type="entry name" value="SEC-INDEPENDENT PROTEIN TRANSLOCASE PROTEIN TATA, CHLOROPLASTIC"/>
    <property type="match status" value="1"/>
</dbReference>
<name>A0A437QZQ4_9GAMM</name>
<keyword evidence="4" id="KW-0812">Transmembrane</keyword>
<sequence>MSFWELVLCGVVALIVLGPERLPGAIRSTSKFINGIRQFGQEMKAELGDELRVHELHQKLKDAEEKGLLNLTAEEISALTELRQAAADVNQPYGPAATTTPHPTPVPSAPAVETTALTGSTAKPNEQNQDKPGVA</sequence>
<accession>A0A437QZQ4</accession>
<keyword evidence="8" id="KW-0472">Membrane</keyword>
<gene>
    <name evidence="10" type="primary">tatB</name>
    <name evidence="10" type="ORF">EOE67_08430</name>
</gene>
<evidence type="ECO:0000256" key="1">
    <source>
        <dbReference type="ARBA" id="ARBA00004167"/>
    </source>
</evidence>
<dbReference type="Gene3D" id="1.20.5.3310">
    <property type="match status" value="1"/>
</dbReference>
<dbReference type="EMBL" id="SACS01000007">
    <property type="protein sequence ID" value="RVU39927.1"/>
    <property type="molecule type" value="Genomic_DNA"/>
</dbReference>
<comment type="caution">
    <text evidence="10">The sequence shown here is derived from an EMBL/GenBank/DDBJ whole genome shotgun (WGS) entry which is preliminary data.</text>
</comment>